<dbReference type="InterPro" id="IPR002711">
    <property type="entry name" value="HNH"/>
</dbReference>
<reference evidence="4" key="1">
    <citation type="submission" date="2023-03" db="UniProtKB">
        <authorList>
            <consortium name="EnsemblPlants"/>
        </authorList>
    </citation>
    <scope>IDENTIFICATION</scope>
</reference>
<evidence type="ECO:0000259" key="3">
    <source>
        <dbReference type="PROSITE" id="PS51194"/>
    </source>
</evidence>
<keyword evidence="1" id="KW-0378">Hydrolase</keyword>
<dbReference type="PANTHER" id="PTHR45766">
    <property type="entry name" value="DNA ANNEALING HELICASE AND ENDONUCLEASE ZRANB3 FAMILY MEMBER"/>
    <property type="match status" value="1"/>
</dbReference>
<dbReference type="GO" id="GO:0008270">
    <property type="term" value="F:zinc ion binding"/>
    <property type="evidence" value="ECO:0007669"/>
    <property type="project" value="InterPro"/>
</dbReference>
<dbReference type="PROSITE" id="PS51194">
    <property type="entry name" value="HELICASE_CTER"/>
    <property type="match status" value="1"/>
</dbReference>
<dbReference type="InterPro" id="IPR003615">
    <property type="entry name" value="HNH_nuc"/>
</dbReference>
<dbReference type="Pfam" id="PF01844">
    <property type="entry name" value="HNH"/>
    <property type="match status" value="1"/>
</dbReference>
<evidence type="ECO:0000256" key="2">
    <source>
        <dbReference type="SAM" id="MobiDB-lite"/>
    </source>
</evidence>
<dbReference type="GO" id="GO:0031297">
    <property type="term" value="P:replication fork processing"/>
    <property type="evidence" value="ECO:0007669"/>
    <property type="project" value="TreeGrafter"/>
</dbReference>
<feature type="region of interest" description="Disordered" evidence="2">
    <location>
        <begin position="1209"/>
        <end position="1228"/>
    </location>
</feature>
<dbReference type="AlphaFoldDB" id="A0A9I9DDW5"/>
<dbReference type="InterPro" id="IPR014001">
    <property type="entry name" value="Helicase_ATP-bd"/>
</dbReference>
<dbReference type="InterPro" id="IPR001650">
    <property type="entry name" value="Helicase_C-like"/>
</dbReference>
<name>A0A9I9DDW5_CUCME</name>
<feature type="region of interest" description="Disordered" evidence="2">
    <location>
        <begin position="780"/>
        <end position="825"/>
    </location>
</feature>
<dbReference type="Pfam" id="PF00271">
    <property type="entry name" value="Helicase_C"/>
    <property type="match status" value="1"/>
</dbReference>
<evidence type="ECO:0000256" key="1">
    <source>
        <dbReference type="ARBA" id="ARBA00022801"/>
    </source>
</evidence>
<dbReference type="SMART" id="SM00490">
    <property type="entry name" value="HELICc"/>
    <property type="match status" value="1"/>
</dbReference>
<feature type="compositionally biased region" description="Basic and acidic residues" evidence="2">
    <location>
        <begin position="780"/>
        <end position="793"/>
    </location>
</feature>
<dbReference type="InterPro" id="IPR049730">
    <property type="entry name" value="SNF2/RAD54-like_C"/>
</dbReference>
<accession>A0A9I9DDW5</accession>
<evidence type="ECO:0000313" key="4">
    <source>
        <dbReference type="EnsemblPlants" id="MELO3C017204.2.1"/>
    </source>
</evidence>
<feature type="domain" description="Helicase C-terminal" evidence="3">
    <location>
        <begin position="532"/>
        <end position="692"/>
    </location>
</feature>
<dbReference type="CDD" id="cd18793">
    <property type="entry name" value="SF2_C_SNF"/>
    <property type="match status" value="1"/>
</dbReference>
<dbReference type="GO" id="GO:0016787">
    <property type="term" value="F:hydrolase activity"/>
    <property type="evidence" value="ECO:0007669"/>
    <property type="project" value="UniProtKB-KW"/>
</dbReference>
<organism evidence="4">
    <name type="scientific">Cucumis melo</name>
    <name type="common">Muskmelon</name>
    <dbReference type="NCBI Taxonomy" id="3656"/>
    <lineage>
        <taxon>Eukaryota</taxon>
        <taxon>Viridiplantae</taxon>
        <taxon>Streptophyta</taxon>
        <taxon>Embryophyta</taxon>
        <taxon>Tracheophyta</taxon>
        <taxon>Spermatophyta</taxon>
        <taxon>Magnoliopsida</taxon>
        <taxon>eudicotyledons</taxon>
        <taxon>Gunneridae</taxon>
        <taxon>Pentapetalae</taxon>
        <taxon>rosids</taxon>
        <taxon>fabids</taxon>
        <taxon>Cucurbitales</taxon>
        <taxon>Cucurbitaceae</taxon>
        <taxon>Benincaseae</taxon>
        <taxon>Cucumis</taxon>
    </lineage>
</organism>
<dbReference type="SMART" id="SM00487">
    <property type="entry name" value="DEXDc"/>
    <property type="match status" value="1"/>
</dbReference>
<dbReference type="SUPFAM" id="SSF52540">
    <property type="entry name" value="P-loop containing nucleoside triphosphate hydrolases"/>
    <property type="match status" value="2"/>
</dbReference>
<dbReference type="InterPro" id="IPR038718">
    <property type="entry name" value="SNF2-like_sf"/>
</dbReference>
<dbReference type="InterPro" id="IPR027417">
    <property type="entry name" value="P-loop_NTPase"/>
</dbReference>
<dbReference type="Gramene" id="MELO3C017204.2.1">
    <property type="protein sequence ID" value="MELO3C017204.2.1"/>
    <property type="gene ID" value="MELO3C017204.2"/>
</dbReference>
<dbReference type="GO" id="GO:0003676">
    <property type="term" value="F:nucleic acid binding"/>
    <property type="evidence" value="ECO:0007669"/>
    <property type="project" value="InterPro"/>
</dbReference>
<dbReference type="CDD" id="cd00085">
    <property type="entry name" value="HNHc"/>
    <property type="match status" value="1"/>
</dbReference>
<dbReference type="Gene3D" id="3.40.50.10810">
    <property type="entry name" value="Tandem AAA-ATPase domain"/>
    <property type="match status" value="2"/>
</dbReference>
<dbReference type="EnsemblPlants" id="MELO3C017204.2.1">
    <property type="protein sequence ID" value="MELO3C017204.2.1"/>
    <property type="gene ID" value="MELO3C017204.2"/>
</dbReference>
<protein>
    <recommendedName>
        <fullName evidence="3">Helicase C-terminal domain-containing protein</fullName>
    </recommendedName>
</protein>
<dbReference type="PANTHER" id="PTHR45766:SF5">
    <property type="entry name" value="SNF2 DOMAIN-CONTAINING PROTEIN _ HELICASE DOMAIN-CONTAINING PROTEIN _ HNH ENDONUCLEASE DOMAIN-CONTAINING PROTEIN"/>
    <property type="match status" value="1"/>
</dbReference>
<dbReference type="GO" id="GO:0004520">
    <property type="term" value="F:DNA endonuclease activity"/>
    <property type="evidence" value="ECO:0007669"/>
    <property type="project" value="TreeGrafter"/>
</dbReference>
<dbReference type="GO" id="GO:0043596">
    <property type="term" value="C:nuclear replication fork"/>
    <property type="evidence" value="ECO:0007669"/>
    <property type="project" value="TreeGrafter"/>
</dbReference>
<dbReference type="GO" id="GO:0006281">
    <property type="term" value="P:DNA repair"/>
    <property type="evidence" value="ECO:0007669"/>
    <property type="project" value="TreeGrafter"/>
</dbReference>
<dbReference type="Gene3D" id="3.40.50.300">
    <property type="entry name" value="P-loop containing nucleotide triphosphate hydrolases"/>
    <property type="match status" value="1"/>
</dbReference>
<proteinExistence type="predicted"/>
<feature type="compositionally biased region" description="Basic and acidic residues" evidence="2">
    <location>
        <begin position="802"/>
        <end position="815"/>
    </location>
</feature>
<sequence length="1228" mass="138486">MDITEEQRKRAEANRLAAIAKRKALIESSNGQLQHHDPWKLFKCRKFSTEFDASTTIQSSKILTDNNTHWPEKFRVRLEICSPDSFSITPEVVEGCFYPGEDNCFRILSDCLSNNSKDIDVEEIPWTTFNVVERLSHSFSSGRWMPCRPEHFSDEKVDELMKKLPDRLRNRLLPFQLDGVRFGLQRGGRCLIADEMGLGKTLQSGATAMSFVLLHLTPFVLTEHALILSSLDCQSDLVASAIYGDWQVYDLVSVPYTVFGHLDNPCHLSKFPKIVVISYTMLHRLRKSILQQKWSLLIVDESHHVRCAKKSSEPEETYGCVFACQRNISVMIDEFLLHPPFCEKDCFSSSFGQLCIYRRPGLLGKTKYEFAKTYCAVKFVSTSQGKTFKDFSKGIRLNELNVLLKQTVMFCVPLMLKSYKVIVLHACCALKNNGGCLIRRLKAHVLAQLPPKRRQIIRLLLKSSDIVGAKAATREVINCGHVRNADNISGEETDDGGDCGIGKLSFQELGIAKLSGFREWFSIHPIISESDGLVDLDLKTDSQKMIIFAHHHKVLDGLQELMCEKGIQFVRIDGTTLARDRQSAVLLFQSSAEVKIAIIGITAGGVGLDFSSAQNVVFLELPQSPSLMLQAEDRSHRRGQTKAVNIYIFCAKDTLDESQWQNLNKSLRRITSTTDGKYDAIQEIAVEHISYLEACGRSGASSESDMNSTCVELCSKGTRAEGHVSLEVEVKDELNAKIDYPSDQNDDIGSTTQTETDQIAIKDEMLSVLLNKDLLSMGKSEENVTKVDTRSPERASSPQMDEQSRESGQEQKEEQLGSGASMVHNGEPHLILEPEKNSLNHVRILRFEVSQYTGRVHLYTCIPGIDLRPRPLFLNFRPEEVELINCSVDDCQKTDFNLDATLYKHALQEFLGEWRKLRPIEQRKLHGKALQLPLDIELCYLKENINHNAAGVLKGKSLRRTTPLDDISRPLPSSAVWKLVQLGCGSGKRKKEYAQGWTLTEEPLCKLCQTPCQGINAKTPEYLEDLFCNLGCYEEYRVRISTTSLRRELFQMEHGVCSNCRLDCHKLVKHIQPLTLDMRRDYIEKVAPNLASRKKLLDKVVNNPTEGNAWHADHIVPVYRGGGECRLENMRTLCVACHFDVTAEQRAERRLVRLKAKKQLKDAITDIKKGGNTGRIDTDIQKQVHDEQENVIDDQLILVKVPGSAYSKDDSLVNNNNNIEGPGESTEA</sequence>
<dbReference type="Gene3D" id="1.10.30.50">
    <property type="match status" value="1"/>
</dbReference>